<dbReference type="EMBL" id="JAAALK010000080">
    <property type="protein sequence ID" value="KAG8095543.1"/>
    <property type="molecule type" value="Genomic_DNA"/>
</dbReference>
<proteinExistence type="predicted"/>
<keyword evidence="3" id="KW-1185">Reference proteome</keyword>
<feature type="compositionally biased region" description="Low complexity" evidence="1">
    <location>
        <begin position="82"/>
        <end position="99"/>
    </location>
</feature>
<dbReference type="AlphaFoldDB" id="A0A8J5WRP3"/>
<protein>
    <submittedName>
        <fullName evidence="2">Uncharacterized protein</fullName>
    </submittedName>
</protein>
<gene>
    <name evidence="2" type="ORF">GUJ93_ZPchr0012g19558</name>
</gene>
<name>A0A8J5WRP3_ZIZPA</name>
<feature type="region of interest" description="Disordered" evidence="1">
    <location>
        <begin position="79"/>
        <end position="99"/>
    </location>
</feature>
<accession>A0A8J5WRP3</accession>
<reference evidence="2" key="2">
    <citation type="submission" date="2021-02" db="EMBL/GenBank/DDBJ databases">
        <authorList>
            <person name="Kimball J.A."/>
            <person name="Haas M.W."/>
            <person name="Macchietto M."/>
            <person name="Kono T."/>
            <person name="Duquette J."/>
            <person name="Shao M."/>
        </authorList>
    </citation>
    <scope>NUCLEOTIDE SEQUENCE</scope>
    <source>
        <tissue evidence="2">Fresh leaf tissue</tissue>
    </source>
</reference>
<reference evidence="2" key="1">
    <citation type="journal article" date="2021" name="bioRxiv">
        <title>Whole Genome Assembly and Annotation of Northern Wild Rice, Zizania palustris L., Supports a Whole Genome Duplication in the Zizania Genus.</title>
        <authorList>
            <person name="Haas M."/>
            <person name="Kono T."/>
            <person name="Macchietto M."/>
            <person name="Millas R."/>
            <person name="McGilp L."/>
            <person name="Shao M."/>
            <person name="Duquette J."/>
            <person name="Hirsch C.N."/>
            <person name="Kimball J."/>
        </authorList>
    </citation>
    <scope>NUCLEOTIDE SEQUENCE</scope>
    <source>
        <tissue evidence="2">Fresh leaf tissue</tissue>
    </source>
</reference>
<evidence type="ECO:0000256" key="1">
    <source>
        <dbReference type="SAM" id="MobiDB-lite"/>
    </source>
</evidence>
<evidence type="ECO:0000313" key="3">
    <source>
        <dbReference type="Proteomes" id="UP000729402"/>
    </source>
</evidence>
<organism evidence="2 3">
    <name type="scientific">Zizania palustris</name>
    <name type="common">Northern wild rice</name>
    <dbReference type="NCBI Taxonomy" id="103762"/>
    <lineage>
        <taxon>Eukaryota</taxon>
        <taxon>Viridiplantae</taxon>
        <taxon>Streptophyta</taxon>
        <taxon>Embryophyta</taxon>
        <taxon>Tracheophyta</taxon>
        <taxon>Spermatophyta</taxon>
        <taxon>Magnoliopsida</taxon>
        <taxon>Liliopsida</taxon>
        <taxon>Poales</taxon>
        <taxon>Poaceae</taxon>
        <taxon>BOP clade</taxon>
        <taxon>Oryzoideae</taxon>
        <taxon>Oryzeae</taxon>
        <taxon>Zizaniinae</taxon>
        <taxon>Zizania</taxon>
    </lineage>
</organism>
<sequence>MVVTWSPSRASVYTASRSGGRHRCCALDISHPLHKARHDLHDRRALDAHASRSGSCRPDLHGTTPYLHWPATHRQCRYTLDPPTRTSPTTTSAPSTTTPYGLSSAALTSMAATPYVHRLAILSGDGSVMFWRRKE</sequence>
<comment type="caution">
    <text evidence="2">The sequence shown here is derived from an EMBL/GenBank/DDBJ whole genome shotgun (WGS) entry which is preliminary data.</text>
</comment>
<evidence type="ECO:0000313" key="2">
    <source>
        <dbReference type="EMBL" id="KAG8095543.1"/>
    </source>
</evidence>
<dbReference type="Proteomes" id="UP000729402">
    <property type="component" value="Unassembled WGS sequence"/>
</dbReference>